<evidence type="ECO:0000256" key="2">
    <source>
        <dbReference type="ARBA" id="ARBA00022737"/>
    </source>
</evidence>
<reference evidence="5" key="1">
    <citation type="journal article" date="2014" name="Nat. Commun.">
        <title>The emerging biofuel crop Camelina sativa retains a highly undifferentiated hexaploid genome structure.</title>
        <authorList>
            <person name="Kagale S."/>
            <person name="Koh C."/>
            <person name="Nixon J."/>
            <person name="Bollina V."/>
            <person name="Clarke W.E."/>
            <person name="Tuteja R."/>
            <person name="Spillane C."/>
            <person name="Robinson S.J."/>
            <person name="Links M.G."/>
            <person name="Clarke C."/>
            <person name="Higgins E.E."/>
            <person name="Huebert T."/>
            <person name="Sharpe A.G."/>
            <person name="Parkin I.A."/>
        </authorList>
    </citation>
    <scope>NUCLEOTIDE SEQUENCE [LARGE SCALE GENOMIC DNA]</scope>
    <source>
        <strain evidence="5">cv. DH55</strain>
    </source>
</reference>
<dbReference type="Pfam" id="PF13041">
    <property type="entry name" value="PPR_2"/>
    <property type="match status" value="1"/>
</dbReference>
<gene>
    <name evidence="6" type="primary">LOC104726684</name>
</gene>
<name>A0ABM0UNW1_CAMSA</name>
<accession>A0ABM0UNW1</accession>
<dbReference type="Gene3D" id="1.25.40.10">
    <property type="entry name" value="Tetratricopeptide repeat domain"/>
    <property type="match status" value="3"/>
</dbReference>
<dbReference type="InterPro" id="IPR011990">
    <property type="entry name" value="TPR-like_helical_dom_sf"/>
</dbReference>
<dbReference type="Pfam" id="PF13812">
    <property type="entry name" value="PPR_3"/>
    <property type="match status" value="1"/>
</dbReference>
<dbReference type="Proteomes" id="UP000694864">
    <property type="component" value="Chromosome 11"/>
</dbReference>
<dbReference type="PANTHER" id="PTHR47933:SF26">
    <property type="entry name" value="OS03G0746400 PROTEIN"/>
    <property type="match status" value="1"/>
</dbReference>
<evidence type="ECO:0000256" key="3">
    <source>
        <dbReference type="PROSITE-ProRule" id="PRU00708"/>
    </source>
</evidence>
<feature type="compositionally biased region" description="Low complexity" evidence="4">
    <location>
        <begin position="29"/>
        <end position="43"/>
    </location>
</feature>
<dbReference type="GeneID" id="104726684"/>
<evidence type="ECO:0000256" key="4">
    <source>
        <dbReference type="SAM" id="MobiDB-lite"/>
    </source>
</evidence>
<evidence type="ECO:0000256" key="1">
    <source>
        <dbReference type="ARBA" id="ARBA00007626"/>
    </source>
</evidence>
<organism evidence="5 6">
    <name type="scientific">Camelina sativa</name>
    <name type="common">False flax</name>
    <name type="synonym">Myagrum sativum</name>
    <dbReference type="NCBI Taxonomy" id="90675"/>
    <lineage>
        <taxon>Eukaryota</taxon>
        <taxon>Viridiplantae</taxon>
        <taxon>Streptophyta</taxon>
        <taxon>Embryophyta</taxon>
        <taxon>Tracheophyta</taxon>
        <taxon>Spermatophyta</taxon>
        <taxon>Magnoliopsida</taxon>
        <taxon>eudicotyledons</taxon>
        <taxon>Gunneridae</taxon>
        <taxon>Pentapetalae</taxon>
        <taxon>rosids</taxon>
        <taxon>malvids</taxon>
        <taxon>Brassicales</taxon>
        <taxon>Brassicaceae</taxon>
        <taxon>Camelineae</taxon>
        <taxon>Camelina</taxon>
    </lineage>
</organism>
<feature type="repeat" description="PPR" evidence="3">
    <location>
        <begin position="360"/>
        <end position="394"/>
    </location>
</feature>
<dbReference type="InterPro" id="IPR051240">
    <property type="entry name" value="Mito_RNA-Proc/Resp"/>
</dbReference>
<keyword evidence="5" id="KW-1185">Reference proteome</keyword>
<feature type="repeat" description="PPR" evidence="3">
    <location>
        <begin position="248"/>
        <end position="282"/>
    </location>
</feature>
<reference evidence="6" key="2">
    <citation type="submission" date="2025-08" db="UniProtKB">
        <authorList>
            <consortium name="RefSeq"/>
        </authorList>
    </citation>
    <scope>IDENTIFICATION</scope>
    <source>
        <tissue evidence="6">Leaf</tissue>
    </source>
</reference>
<dbReference type="PANTHER" id="PTHR47933">
    <property type="entry name" value="PENTATRICOPEPTIDE REPEAT-CONTAINING PROTEIN 1, MITOCHONDRIAL"/>
    <property type="match status" value="1"/>
</dbReference>
<dbReference type="RefSeq" id="XP_010443911.1">
    <property type="nucleotide sequence ID" value="XM_010445609.2"/>
</dbReference>
<feature type="repeat" description="PPR" evidence="3">
    <location>
        <begin position="397"/>
        <end position="431"/>
    </location>
</feature>
<dbReference type="NCBIfam" id="TIGR00756">
    <property type="entry name" value="PPR"/>
    <property type="match status" value="2"/>
</dbReference>
<protein>
    <submittedName>
        <fullName evidence="6">Pentatricopeptide repeat-containing protein PNM1, mitochondrial-like</fullName>
    </submittedName>
</protein>
<keyword evidence="2" id="KW-0677">Repeat</keyword>
<dbReference type="InterPro" id="IPR002885">
    <property type="entry name" value="PPR_rpt"/>
</dbReference>
<evidence type="ECO:0000313" key="6">
    <source>
        <dbReference type="RefSeq" id="XP_010443911.1"/>
    </source>
</evidence>
<dbReference type="PROSITE" id="PS51375">
    <property type="entry name" value="PPR"/>
    <property type="match status" value="4"/>
</dbReference>
<feature type="region of interest" description="Disordered" evidence="4">
    <location>
        <begin position="483"/>
        <end position="504"/>
    </location>
</feature>
<feature type="repeat" description="PPR" evidence="3">
    <location>
        <begin position="325"/>
        <end position="359"/>
    </location>
</feature>
<sequence length="525" mass="59093">MPPSLPSLQLRRLLLRSIVTSSSSSSANTLQSQSRLISSKPSYSPLPPPSRSSILSTLPSRLFSSETNADSETSDPNQIALSFSKELTGNPDAESHSISKRLNLSFSHVTPCPDSILQTLNLSPEAGRAALGFNEWLDTIDAFSHTDETVSFFVDYFGRRKDFKGMLEIISKYKGVAGGKTLESAIDRLVRAGRPKQVTDFFEKMENDYGLKRDKESLTLVVKKLCEKGHASIAEKMVKNTANDIFPDENICDLLISGWCNAEKLDEATRLAGEMSRGGFEIGTKAYNMMLDCVCKLCRKKDPFKLQPEVEKVLLEMEFRGVPRDTETFNVLINNLCKLRRTEEAMTLFGRMGEWGCQPDAETYIVLIKSLYQAARIGEGDEMIDKMKSAGYGESLTKKEYYGFLKILCGIERLEHAMSVFKSMKANGIKPGIKTYDLLMGKMCANNQLTRANGLYKEAAKKGIAVSPKEYRVDPRFLKKKSKEVDSNVKKRETLPEKTARKKKRLKQINMSFVKKPHNKMRRRM</sequence>
<feature type="region of interest" description="Disordered" evidence="4">
    <location>
        <begin position="29"/>
        <end position="53"/>
    </location>
</feature>
<feature type="compositionally biased region" description="Basic and acidic residues" evidence="4">
    <location>
        <begin position="483"/>
        <end position="499"/>
    </location>
</feature>
<proteinExistence type="inferred from homology"/>
<evidence type="ECO:0000313" key="5">
    <source>
        <dbReference type="Proteomes" id="UP000694864"/>
    </source>
</evidence>
<comment type="similarity">
    <text evidence="1">Belongs to the PPR family. P subfamily.</text>
</comment>
<dbReference type="Pfam" id="PF01535">
    <property type="entry name" value="PPR"/>
    <property type="match status" value="1"/>
</dbReference>